<evidence type="ECO:0000313" key="2">
    <source>
        <dbReference type="EMBL" id="GJT38316.1"/>
    </source>
</evidence>
<dbReference type="CDD" id="cd09272">
    <property type="entry name" value="RNase_HI_RT_Ty1"/>
    <property type="match status" value="1"/>
</dbReference>
<protein>
    <submittedName>
        <fullName evidence="2">Uncharacterized protein</fullName>
    </submittedName>
</protein>
<proteinExistence type="predicted"/>
<evidence type="ECO:0000313" key="3">
    <source>
        <dbReference type="Proteomes" id="UP001151760"/>
    </source>
</evidence>
<dbReference type="EMBL" id="BQNB010015294">
    <property type="protein sequence ID" value="GJT38316.1"/>
    <property type="molecule type" value="Genomic_DNA"/>
</dbReference>
<organism evidence="2 3">
    <name type="scientific">Tanacetum coccineum</name>
    <dbReference type="NCBI Taxonomy" id="301880"/>
    <lineage>
        <taxon>Eukaryota</taxon>
        <taxon>Viridiplantae</taxon>
        <taxon>Streptophyta</taxon>
        <taxon>Embryophyta</taxon>
        <taxon>Tracheophyta</taxon>
        <taxon>Spermatophyta</taxon>
        <taxon>Magnoliopsida</taxon>
        <taxon>eudicotyledons</taxon>
        <taxon>Gunneridae</taxon>
        <taxon>Pentapetalae</taxon>
        <taxon>asterids</taxon>
        <taxon>campanulids</taxon>
        <taxon>Asterales</taxon>
        <taxon>Asteraceae</taxon>
        <taxon>Asteroideae</taxon>
        <taxon>Anthemideae</taxon>
        <taxon>Anthemidinae</taxon>
        <taxon>Tanacetum</taxon>
    </lineage>
</organism>
<feature type="compositionally biased region" description="Low complexity" evidence="1">
    <location>
        <begin position="492"/>
        <end position="527"/>
    </location>
</feature>
<feature type="compositionally biased region" description="Polar residues" evidence="1">
    <location>
        <begin position="145"/>
        <end position="166"/>
    </location>
</feature>
<feature type="region of interest" description="Disordered" evidence="1">
    <location>
        <begin position="140"/>
        <end position="166"/>
    </location>
</feature>
<sequence length="769" mass="84194">MGFNEYTDVPPPPAQVYSPLVKDLSWTCLPEFADNTITDYTRPSPSVKTSNDVSNQQEGNNPPVPEQGGTSSSMMQMPLIKFVNNTSCPSFTKVNNIENARKPTTKYAKIYRSKSPSSSAMSRNTDAPIIEDWESETESEIDYTVRSSIKTTKSPSPRGNQRNWNNQKSQQLGKDFVMQNKACFKCGCFDHLAANCGIWGNKGESWPRNNYKNMTPGVVLLKSGLKPTSPIRPVSTVRPTLNVDQSKRTSFVKTTHSSVKRPFVRKTAAQKQAWVPKFPTGRTDVPTNVPTGRTKGPTVGLKVPTAKLTTAANLGNKGKAVKASARWIWKPKQNDSKQGSNTNGGNLHDNIDDKGFWDSGCSRHMTGNISYLSDFEPYDGGYQTIVATSTTKAEYVAAASCCGQVLWIQNKLLDYGTNHIDIRHHFIRDGYEKKLINVEHIHTDDNVADLLTKPFDVGRFRYLVGEEPVIPTELHHTPSPQQESQHDDDQHIPSPQQEPIIPSSATTQTPPQTSLPQTSQIPSPTPISRRLTKSAIRIAQSKALSPGADEPASLLRDVRHGEAFLTVTSLDAGQDRENIIKTYAIPHDSPPRVTSFGDDEGSMQPTIVELMEFCTNLQTQANTMTTKIKDQDLEITQLKARVKVLEDNERRRQGVDQEDAPNRGGEDTRVSGEEFVAEKEASKNTDKGSESSEMANILSSMGAANILASGGMKEVAPATQQVPTASSLVATASATIAPVVATASKSLPTTVTPISRKTRASRGIVIKSS</sequence>
<reference evidence="2" key="2">
    <citation type="submission" date="2022-01" db="EMBL/GenBank/DDBJ databases">
        <authorList>
            <person name="Yamashiro T."/>
            <person name="Shiraishi A."/>
            <person name="Satake H."/>
            <person name="Nakayama K."/>
        </authorList>
    </citation>
    <scope>NUCLEOTIDE SEQUENCE</scope>
</reference>
<reference evidence="2" key="1">
    <citation type="journal article" date="2022" name="Int. J. Mol. Sci.">
        <title>Draft Genome of Tanacetum Coccineum: Genomic Comparison of Closely Related Tanacetum-Family Plants.</title>
        <authorList>
            <person name="Yamashiro T."/>
            <person name="Shiraishi A."/>
            <person name="Nakayama K."/>
            <person name="Satake H."/>
        </authorList>
    </citation>
    <scope>NUCLEOTIDE SEQUENCE</scope>
</reference>
<comment type="caution">
    <text evidence="2">The sequence shown here is derived from an EMBL/GenBank/DDBJ whole genome shotgun (WGS) entry which is preliminary data.</text>
</comment>
<keyword evidence="3" id="KW-1185">Reference proteome</keyword>
<evidence type="ECO:0000256" key="1">
    <source>
        <dbReference type="SAM" id="MobiDB-lite"/>
    </source>
</evidence>
<accession>A0ABQ5DGE3</accession>
<feature type="region of interest" description="Disordered" evidence="1">
    <location>
        <begin position="472"/>
        <end position="527"/>
    </location>
</feature>
<gene>
    <name evidence="2" type="ORF">Tco_0938181</name>
</gene>
<name>A0ABQ5DGE3_9ASTR</name>
<feature type="region of interest" description="Disordered" evidence="1">
    <location>
        <begin position="649"/>
        <end position="693"/>
    </location>
</feature>
<feature type="compositionally biased region" description="Basic and acidic residues" evidence="1">
    <location>
        <begin position="649"/>
        <end position="690"/>
    </location>
</feature>
<feature type="region of interest" description="Disordered" evidence="1">
    <location>
        <begin position="278"/>
        <end position="300"/>
    </location>
</feature>
<feature type="compositionally biased region" description="Polar residues" evidence="1">
    <location>
        <begin position="38"/>
        <end position="60"/>
    </location>
</feature>
<feature type="region of interest" description="Disordered" evidence="1">
    <location>
        <begin position="38"/>
        <end position="72"/>
    </location>
</feature>
<dbReference type="Proteomes" id="UP001151760">
    <property type="component" value="Unassembled WGS sequence"/>
</dbReference>